<dbReference type="InterPro" id="IPR043129">
    <property type="entry name" value="ATPase_NBD"/>
</dbReference>
<accession>A0A956M4K0</accession>
<dbReference type="Gene3D" id="3.30.420.40">
    <property type="match status" value="2"/>
</dbReference>
<dbReference type="Gene3D" id="3.90.640.10">
    <property type="entry name" value="Actin, Chain A, domain 4"/>
    <property type="match status" value="1"/>
</dbReference>
<proteinExistence type="predicted"/>
<feature type="non-terminal residue" evidence="3">
    <location>
        <position position="167"/>
    </location>
</feature>
<dbReference type="Proteomes" id="UP000697710">
    <property type="component" value="Unassembled WGS sequence"/>
</dbReference>
<reference evidence="3" key="2">
    <citation type="journal article" date="2021" name="Microbiome">
        <title>Successional dynamics and alternative stable states in a saline activated sludge microbial community over 9 years.</title>
        <authorList>
            <person name="Wang Y."/>
            <person name="Ye J."/>
            <person name="Ju F."/>
            <person name="Liu L."/>
            <person name="Boyd J.A."/>
            <person name="Deng Y."/>
            <person name="Parks D.H."/>
            <person name="Jiang X."/>
            <person name="Yin X."/>
            <person name="Woodcroft B.J."/>
            <person name="Tyson G.W."/>
            <person name="Hugenholtz P."/>
            <person name="Polz M.F."/>
            <person name="Zhang T."/>
        </authorList>
    </citation>
    <scope>NUCLEOTIDE SEQUENCE</scope>
    <source>
        <strain evidence="3">HKST-UBA01</strain>
    </source>
</reference>
<name>A0A956M4K0_UNCEI</name>
<comment type="caution">
    <text evidence="3">The sequence shown here is derived from an EMBL/GenBank/DDBJ whole genome shotgun (WGS) entry which is preliminary data.</text>
</comment>
<dbReference type="GO" id="GO:0005524">
    <property type="term" value="F:ATP binding"/>
    <property type="evidence" value="ECO:0007669"/>
    <property type="project" value="UniProtKB-KW"/>
</dbReference>
<keyword evidence="2" id="KW-0067">ATP-binding</keyword>
<dbReference type="GO" id="GO:0140662">
    <property type="term" value="F:ATP-dependent protein folding chaperone"/>
    <property type="evidence" value="ECO:0007669"/>
    <property type="project" value="InterPro"/>
</dbReference>
<evidence type="ECO:0000256" key="2">
    <source>
        <dbReference type="ARBA" id="ARBA00022840"/>
    </source>
</evidence>
<dbReference type="InterPro" id="IPR013126">
    <property type="entry name" value="Hsp_70_fam"/>
</dbReference>
<reference evidence="3" key="1">
    <citation type="submission" date="2020-04" db="EMBL/GenBank/DDBJ databases">
        <authorList>
            <person name="Zhang T."/>
        </authorList>
    </citation>
    <scope>NUCLEOTIDE SEQUENCE</scope>
    <source>
        <strain evidence="3">HKST-UBA01</strain>
    </source>
</reference>
<feature type="non-terminal residue" evidence="3">
    <location>
        <position position="1"/>
    </location>
</feature>
<gene>
    <name evidence="3" type="ORF">KC729_22535</name>
</gene>
<protein>
    <submittedName>
        <fullName evidence="3">Hsp70 family protein</fullName>
    </submittedName>
</protein>
<sequence length="167" mass="17755">ELATAFLADLRVRLEGSDHLALASGEPLEAMIAVPANASSRQRFLTLEAARGAGFDVVGMINEPSAAAVEFAFRSALSPRSPKRYVVVYDLGGGTFDTSAVSLDGRRFELLASEGIGRLGGDDFDEVILAAWEAERGAPIPAALRVAALEVCRRGKEALTPQSRRIL</sequence>
<keyword evidence="1" id="KW-0547">Nucleotide-binding</keyword>
<dbReference type="AlphaFoldDB" id="A0A956M4K0"/>
<dbReference type="Pfam" id="PF00012">
    <property type="entry name" value="HSP70"/>
    <property type="match status" value="1"/>
</dbReference>
<dbReference type="EMBL" id="JAGQHR010001243">
    <property type="protein sequence ID" value="MCA9730473.1"/>
    <property type="molecule type" value="Genomic_DNA"/>
</dbReference>
<dbReference type="SUPFAM" id="SSF53067">
    <property type="entry name" value="Actin-like ATPase domain"/>
    <property type="match status" value="2"/>
</dbReference>
<evidence type="ECO:0000313" key="4">
    <source>
        <dbReference type="Proteomes" id="UP000697710"/>
    </source>
</evidence>
<evidence type="ECO:0000313" key="3">
    <source>
        <dbReference type="EMBL" id="MCA9730473.1"/>
    </source>
</evidence>
<dbReference type="PANTHER" id="PTHR19375">
    <property type="entry name" value="HEAT SHOCK PROTEIN 70KDA"/>
    <property type="match status" value="1"/>
</dbReference>
<evidence type="ECO:0000256" key="1">
    <source>
        <dbReference type="ARBA" id="ARBA00022741"/>
    </source>
</evidence>
<organism evidence="3 4">
    <name type="scientific">Eiseniibacteriota bacterium</name>
    <dbReference type="NCBI Taxonomy" id="2212470"/>
    <lineage>
        <taxon>Bacteria</taxon>
        <taxon>Candidatus Eiseniibacteriota</taxon>
    </lineage>
</organism>